<accession>A0A7S0SKI2</accession>
<dbReference type="FunFam" id="3.40.50.1470:FF:000001">
    <property type="entry name" value="Peptidyl-tRNA hydrolase"/>
    <property type="match status" value="1"/>
</dbReference>
<evidence type="ECO:0000313" key="7">
    <source>
        <dbReference type="EMBL" id="CAD8708340.1"/>
    </source>
</evidence>
<evidence type="ECO:0000256" key="1">
    <source>
        <dbReference type="ARBA" id="ARBA00013260"/>
    </source>
</evidence>
<evidence type="ECO:0000256" key="2">
    <source>
        <dbReference type="ARBA" id="ARBA00022555"/>
    </source>
</evidence>
<evidence type="ECO:0000256" key="3">
    <source>
        <dbReference type="ARBA" id="ARBA00022801"/>
    </source>
</evidence>
<name>A0A7S0SKI2_9CHLO</name>
<proteinExistence type="inferred from homology"/>
<dbReference type="InterPro" id="IPR001328">
    <property type="entry name" value="Pept_tRNA_hydro"/>
</dbReference>
<dbReference type="SUPFAM" id="SSF53178">
    <property type="entry name" value="Peptidyl-tRNA hydrolase-like"/>
    <property type="match status" value="1"/>
</dbReference>
<comment type="similarity">
    <text evidence="5 6">Belongs to the PTH family.</text>
</comment>
<reference evidence="7" key="1">
    <citation type="submission" date="2021-01" db="EMBL/GenBank/DDBJ databases">
        <authorList>
            <person name="Corre E."/>
            <person name="Pelletier E."/>
            <person name="Niang G."/>
            <person name="Scheremetjew M."/>
            <person name="Finn R."/>
            <person name="Kale V."/>
            <person name="Holt S."/>
            <person name="Cochrane G."/>
            <person name="Meng A."/>
            <person name="Brown T."/>
            <person name="Cohen L."/>
        </authorList>
    </citation>
    <scope>NUCLEOTIDE SEQUENCE</scope>
    <source>
        <strain evidence="7">SL-175</strain>
    </source>
</reference>
<evidence type="ECO:0000256" key="5">
    <source>
        <dbReference type="ARBA" id="ARBA00038063"/>
    </source>
</evidence>
<dbReference type="PROSITE" id="PS01196">
    <property type="entry name" value="PEPT_TRNA_HYDROL_2"/>
    <property type="match status" value="1"/>
</dbReference>
<evidence type="ECO:0000256" key="6">
    <source>
        <dbReference type="RuleBase" id="RU004320"/>
    </source>
</evidence>
<keyword evidence="2" id="KW-0820">tRNA-binding</keyword>
<dbReference type="PANTHER" id="PTHR17224:SF1">
    <property type="entry name" value="PEPTIDYL-TRNA HYDROLASE"/>
    <property type="match status" value="1"/>
</dbReference>
<dbReference type="EMBL" id="HBFC01018494">
    <property type="protein sequence ID" value="CAD8708340.1"/>
    <property type="molecule type" value="Transcribed_RNA"/>
</dbReference>
<organism evidence="7">
    <name type="scientific">Mantoniella antarctica</name>
    <dbReference type="NCBI Taxonomy" id="81844"/>
    <lineage>
        <taxon>Eukaryota</taxon>
        <taxon>Viridiplantae</taxon>
        <taxon>Chlorophyta</taxon>
        <taxon>Mamiellophyceae</taxon>
        <taxon>Mamiellales</taxon>
        <taxon>Mamiellaceae</taxon>
        <taxon>Mantoniella</taxon>
    </lineage>
</organism>
<keyword evidence="3" id="KW-0378">Hydrolase</keyword>
<keyword evidence="4" id="KW-0694">RNA-binding</keyword>
<dbReference type="Gene3D" id="3.40.50.1470">
    <property type="entry name" value="Peptidyl-tRNA hydrolase"/>
    <property type="match status" value="1"/>
</dbReference>
<dbReference type="EC" id="3.1.1.29" evidence="1"/>
<sequence length="227" mass="24364">MGIWTLVRAVVGFPMRLIRRRGRGAEPPVAADPRRWLVVGLGNPGKRFVGTRHNAGFEVLDRLAAAEGIAMGGGGTRLGAKLGDGTIAGIPVVLAKPQLFMNLSGESVDAIMQHYQILKSQILVVYDDLDTAVTSLKLKGKGGHGGHNGIRNIIDEVTGGDKSFARLKVGIGRPPPDVQIYDHVLTKFSEEERVALEETTYQEACDAVRSVLALGMDKAMTAVNNKK</sequence>
<dbReference type="PANTHER" id="PTHR17224">
    <property type="entry name" value="PEPTIDYL-TRNA HYDROLASE"/>
    <property type="match status" value="1"/>
</dbReference>
<gene>
    <name evidence="7" type="ORF">MANT1106_LOCUS11023</name>
</gene>
<dbReference type="GO" id="GO:0004045">
    <property type="term" value="F:peptidyl-tRNA hydrolase activity"/>
    <property type="evidence" value="ECO:0007669"/>
    <property type="project" value="UniProtKB-EC"/>
</dbReference>
<dbReference type="AlphaFoldDB" id="A0A7S0SKI2"/>
<dbReference type="NCBIfam" id="TIGR00447">
    <property type="entry name" value="pth"/>
    <property type="match status" value="1"/>
</dbReference>
<dbReference type="PROSITE" id="PS01195">
    <property type="entry name" value="PEPT_TRNA_HYDROL_1"/>
    <property type="match status" value="1"/>
</dbReference>
<evidence type="ECO:0000256" key="4">
    <source>
        <dbReference type="ARBA" id="ARBA00022884"/>
    </source>
</evidence>
<dbReference type="InterPro" id="IPR018171">
    <property type="entry name" value="Pept_tRNA_hydro_CS"/>
</dbReference>
<protein>
    <recommendedName>
        <fullName evidence="1">peptidyl-tRNA hydrolase</fullName>
        <ecNumber evidence="1">3.1.1.29</ecNumber>
    </recommendedName>
</protein>
<dbReference type="HAMAP" id="MF_00083">
    <property type="entry name" value="Pept_tRNA_hydro_bact"/>
    <property type="match status" value="1"/>
</dbReference>
<dbReference type="GO" id="GO:0000049">
    <property type="term" value="F:tRNA binding"/>
    <property type="evidence" value="ECO:0007669"/>
    <property type="project" value="UniProtKB-KW"/>
</dbReference>
<dbReference type="InterPro" id="IPR036416">
    <property type="entry name" value="Pept_tRNA_hydro_sf"/>
</dbReference>
<dbReference type="Pfam" id="PF01195">
    <property type="entry name" value="Pept_tRNA_hydro"/>
    <property type="match status" value="1"/>
</dbReference>